<dbReference type="FunFam" id="3.40.190.290:FF:000001">
    <property type="entry name" value="Transcriptional regulator, LysR family"/>
    <property type="match status" value="1"/>
</dbReference>
<evidence type="ECO:0000256" key="1">
    <source>
        <dbReference type="ARBA" id="ARBA00009437"/>
    </source>
</evidence>
<evidence type="ECO:0000313" key="6">
    <source>
        <dbReference type="EMBL" id="MBB1489114.1"/>
    </source>
</evidence>
<reference evidence="6 7" key="1">
    <citation type="submission" date="2020-08" db="EMBL/GenBank/DDBJ databases">
        <title>Oceanospirillum sp. nov. isolated from marine sediment.</title>
        <authorList>
            <person name="Ji X."/>
        </authorList>
    </citation>
    <scope>NUCLEOTIDE SEQUENCE [LARGE SCALE GENOMIC DNA]</scope>
    <source>
        <strain evidence="6 7">D5</strain>
    </source>
</reference>
<evidence type="ECO:0000256" key="3">
    <source>
        <dbReference type="ARBA" id="ARBA00023125"/>
    </source>
</evidence>
<dbReference type="InterPro" id="IPR005119">
    <property type="entry name" value="LysR_subst-bd"/>
</dbReference>
<dbReference type="Pfam" id="PF03466">
    <property type="entry name" value="LysR_substrate"/>
    <property type="match status" value="1"/>
</dbReference>
<dbReference type="PANTHER" id="PTHR30537:SF21">
    <property type="entry name" value="HTH-TYPE TRANSCRIPTIONAL REGULATOR SINR-RELATED"/>
    <property type="match status" value="1"/>
</dbReference>
<protein>
    <submittedName>
        <fullName evidence="6">LysR family transcriptional regulator</fullName>
    </submittedName>
</protein>
<dbReference type="Proteomes" id="UP000565262">
    <property type="component" value="Unassembled WGS sequence"/>
</dbReference>
<evidence type="ECO:0000313" key="7">
    <source>
        <dbReference type="Proteomes" id="UP000565262"/>
    </source>
</evidence>
<dbReference type="FunFam" id="1.10.10.10:FF:000001">
    <property type="entry name" value="LysR family transcriptional regulator"/>
    <property type="match status" value="1"/>
</dbReference>
<dbReference type="RefSeq" id="WP_182810885.1">
    <property type="nucleotide sequence ID" value="NZ_JACJFM010000043.1"/>
</dbReference>
<dbReference type="InterPro" id="IPR036390">
    <property type="entry name" value="WH_DNA-bd_sf"/>
</dbReference>
<keyword evidence="2" id="KW-0805">Transcription regulation</keyword>
<dbReference type="GO" id="GO:0043565">
    <property type="term" value="F:sequence-specific DNA binding"/>
    <property type="evidence" value="ECO:0007669"/>
    <property type="project" value="TreeGrafter"/>
</dbReference>
<keyword evidence="3" id="KW-0238">DNA-binding</keyword>
<proteinExistence type="inferred from homology"/>
<dbReference type="GO" id="GO:0003700">
    <property type="term" value="F:DNA-binding transcription factor activity"/>
    <property type="evidence" value="ECO:0007669"/>
    <property type="project" value="InterPro"/>
</dbReference>
<comment type="caution">
    <text evidence="6">The sequence shown here is derived from an EMBL/GenBank/DDBJ whole genome shotgun (WGS) entry which is preliminary data.</text>
</comment>
<dbReference type="Gene3D" id="1.10.10.10">
    <property type="entry name" value="Winged helix-like DNA-binding domain superfamily/Winged helix DNA-binding domain"/>
    <property type="match status" value="1"/>
</dbReference>
<gene>
    <name evidence="6" type="ORF">H4O21_21115</name>
</gene>
<evidence type="ECO:0000256" key="4">
    <source>
        <dbReference type="ARBA" id="ARBA00023163"/>
    </source>
</evidence>
<comment type="similarity">
    <text evidence="1">Belongs to the LysR transcriptional regulatory family.</text>
</comment>
<dbReference type="InterPro" id="IPR000847">
    <property type="entry name" value="LysR_HTH_N"/>
</dbReference>
<evidence type="ECO:0000259" key="5">
    <source>
        <dbReference type="PROSITE" id="PS50931"/>
    </source>
</evidence>
<dbReference type="Gene3D" id="3.40.190.290">
    <property type="match status" value="1"/>
</dbReference>
<name>A0A839IWW5_9GAMM</name>
<feature type="domain" description="HTH lysR-type" evidence="5">
    <location>
        <begin position="1"/>
        <end position="58"/>
    </location>
</feature>
<dbReference type="PANTHER" id="PTHR30537">
    <property type="entry name" value="HTH-TYPE TRANSCRIPTIONAL REGULATOR"/>
    <property type="match status" value="1"/>
</dbReference>
<dbReference type="SUPFAM" id="SSF46785">
    <property type="entry name" value="Winged helix' DNA-binding domain"/>
    <property type="match status" value="1"/>
</dbReference>
<sequence length="299" mass="33287">MNIADLQLFIRTADTGSITASANQLGTTPAAASAALKRLEKQLETQLFIRSTRQLRITAEGERFLVYCRQALAQLEEGKASLQAMRGRIAGELRMSVPSDLGRNFILPWLDEAMAQHPGLSLQLSISDALSDFYLDRVDVALRYGELEDSSAVAFQIAVVERIVFASPDYISQHGAPTHPNELKQHNCLLYRLGKRVFNHWGLSGKGEQHQVMVRGDRESNDAEVVRRWALAGKGVGFKSSLDLSADLQSGRLIRLLPDYQSEPVGLWLICPSRKQVTPAVLMLRDLLRQHCAEALRQI</sequence>
<evidence type="ECO:0000256" key="2">
    <source>
        <dbReference type="ARBA" id="ARBA00023015"/>
    </source>
</evidence>
<keyword evidence="4" id="KW-0804">Transcription</keyword>
<dbReference type="InterPro" id="IPR058163">
    <property type="entry name" value="LysR-type_TF_proteobact-type"/>
</dbReference>
<dbReference type="Pfam" id="PF00126">
    <property type="entry name" value="HTH_1"/>
    <property type="match status" value="1"/>
</dbReference>
<dbReference type="EMBL" id="JACJFM010000043">
    <property type="protein sequence ID" value="MBB1489114.1"/>
    <property type="molecule type" value="Genomic_DNA"/>
</dbReference>
<dbReference type="AlphaFoldDB" id="A0A839IWW5"/>
<dbReference type="CDD" id="cd08422">
    <property type="entry name" value="PBP2_CrgA_like"/>
    <property type="match status" value="1"/>
</dbReference>
<organism evidence="6 7">
    <name type="scientific">Oceanospirillum sediminis</name>
    <dbReference type="NCBI Taxonomy" id="2760088"/>
    <lineage>
        <taxon>Bacteria</taxon>
        <taxon>Pseudomonadati</taxon>
        <taxon>Pseudomonadota</taxon>
        <taxon>Gammaproteobacteria</taxon>
        <taxon>Oceanospirillales</taxon>
        <taxon>Oceanospirillaceae</taxon>
        <taxon>Oceanospirillum</taxon>
    </lineage>
</organism>
<dbReference type="SUPFAM" id="SSF53850">
    <property type="entry name" value="Periplasmic binding protein-like II"/>
    <property type="match status" value="1"/>
</dbReference>
<keyword evidence="7" id="KW-1185">Reference proteome</keyword>
<dbReference type="GO" id="GO:0006351">
    <property type="term" value="P:DNA-templated transcription"/>
    <property type="evidence" value="ECO:0007669"/>
    <property type="project" value="TreeGrafter"/>
</dbReference>
<accession>A0A839IWW5</accession>
<dbReference type="InterPro" id="IPR036388">
    <property type="entry name" value="WH-like_DNA-bd_sf"/>
</dbReference>
<dbReference type="PROSITE" id="PS50931">
    <property type="entry name" value="HTH_LYSR"/>
    <property type="match status" value="1"/>
</dbReference>